<gene>
    <name evidence="3" type="ORF">AHIS1636_17210</name>
</gene>
<sequence length="298" mass="32598">MSTDDVLLEELPSLSRLYVSAASTAARTKLGALERPLVLPPARHTVEDVRVSLEHVTRFQHLLHGTVRDSLPSVFVHSAAFPVGMSILARTDFPLPLLGMVHLGNRVRHLRSIHFSEPLAITAWADNLAGHYAGTQVDLHVTVSSAGKPVWEGVSTYLAKGVFLPGLDKQTRPPREDFVPPRPTATWRLGPEAGREYAGVSGDFNPIHLSSLSARVLGLKRSIAHGMYLASRVLTSIESVAAEKFEWDIRFAAPVFLPATVAVRIEDEEAGGRWGASCFVGWGERSHRKHFQGTARAL</sequence>
<proteinExistence type="inferred from homology"/>
<comment type="caution">
    <text evidence="3">The sequence shown here is derived from an EMBL/GenBank/DDBJ whole genome shotgun (WGS) entry which is preliminary data.</text>
</comment>
<protein>
    <submittedName>
        <fullName evidence="3">Acyl dehydratase</fullName>
    </submittedName>
</protein>
<dbReference type="RefSeq" id="WP_264795422.1">
    <property type="nucleotide sequence ID" value="NZ_BRVS01000007.1"/>
</dbReference>
<dbReference type="InterPro" id="IPR003965">
    <property type="entry name" value="Fatty_acid_synthase"/>
</dbReference>
<dbReference type="SUPFAM" id="SSF54637">
    <property type="entry name" value="Thioesterase/thiol ester dehydrase-isomerase"/>
    <property type="match status" value="2"/>
</dbReference>
<dbReference type="PANTHER" id="PTHR43841:SF3">
    <property type="entry name" value="(3R)-HYDROXYACYL-ACP DEHYDRATASE SUBUNIT HADB"/>
    <property type="match status" value="1"/>
</dbReference>
<evidence type="ECO:0000313" key="3">
    <source>
        <dbReference type="EMBL" id="GLB67281.1"/>
    </source>
</evidence>
<keyword evidence="4" id="KW-1185">Reference proteome</keyword>
<evidence type="ECO:0000313" key="4">
    <source>
        <dbReference type="Proteomes" id="UP001209654"/>
    </source>
</evidence>
<evidence type="ECO:0000259" key="2">
    <source>
        <dbReference type="Pfam" id="PF01575"/>
    </source>
</evidence>
<dbReference type="Proteomes" id="UP001209654">
    <property type="component" value="Unassembled WGS sequence"/>
</dbReference>
<reference evidence="3 4" key="1">
    <citation type="journal article" date="2023" name="Int. J. Syst. Evol. Microbiol.">
        <title>Arthrobacter mangrovi sp. nov., an actinobacterium isolated from the rhizosphere of a mangrove.</title>
        <authorList>
            <person name="Hamada M."/>
            <person name="Saitou S."/>
            <person name="Enomoto N."/>
            <person name="Nanri K."/>
            <person name="Hidaka K."/>
            <person name="Miura T."/>
            <person name="Tamura T."/>
        </authorList>
    </citation>
    <scope>NUCLEOTIDE SEQUENCE [LARGE SCALE GENOMIC DNA]</scope>
    <source>
        <strain evidence="3 4">NBRC 112813</strain>
    </source>
</reference>
<evidence type="ECO:0000256" key="1">
    <source>
        <dbReference type="ARBA" id="ARBA00005254"/>
    </source>
</evidence>
<dbReference type="PANTHER" id="PTHR43841">
    <property type="entry name" value="3-HYDROXYACYL-THIOESTER DEHYDRATASE HTDX-RELATED"/>
    <property type="match status" value="1"/>
</dbReference>
<feature type="domain" description="MaoC-like" evidence="2">
    <location>
        <begin position="180"/>
        <end position="269"/>
    </location>
</feature>
<dbReference type="PRINTS" id="PR01483">
    <property type="entry name" value="FASYNTHASE"/>
</dbReference>
<name>A0ABQ5MTH3_9MICC</name>
<dbReference type="InterPro" id="IPR029069">
    <property type="entry name" value="HotDog_dom_sf"/>
</dbReference>
<dbReference type="InterPro" id="IPR002539">
    <property type="entry name" value="MaoC-like_dom"/>
</dbReference>
<dbReference type="Gene3D" id="3.10.129.10">
    <property type="entry name" value="Hotdog Thioesterase"/>
    <property type="match status" value="1"/>
</dbReference>
<accession>A0ABQ5MTH3</accession>
<dbReference type="EMBL" id="BRVS01000007">
    <property type="protein sequence ID" value="GLB67281.1"/>
    <property type="molecule type" value="Genomic_DNA"/>
</dbReference>
<comment type="similarity">
    <text evidence="1">Belongs to the enoyl-CoA hydratase/isomerase family.</text>
</comment>
<dbReference type="Pfam" id="PF01575">
    <property type="entry name" value="MaoC_dehydratas"/>
    <property type="match status" value="1"/>
</dbReference>
<organism evidence="3 4">
    <name type="scientific">Arthrobacter mangrovi</name>
    <dbReference type="NCBI Taxonomy" id="2966350"/>
    <lineage>
        <taxon>Bacteria</taxon>
        <taxon>Bacillati</taxon>
        <taxon>Actinomycetota</taxon>
        <taxon>Actinomycetes</taxon>
        <taxon>Micrococcales</taxon>
        <taxon>Micrococcaceae</taxon>
        <taxon>Arthrobacter</taxon>
    </lineage>
</organism>